<protein>
    <submittedName>
        <fullName evidence="2">Putative signal peptide protein</fullName>
    </submittedName>
</protein>
<keyword evidence="3" id="KW-1185">Reference proteome</keyword>
<proteinExistence type="predicted"/>
<evidence type="ECO:0000313" key="3">
    <source>
        <dbReference type="Proteomes" id="UP000037035"/>
    </source>
</evidence>
<evidence type="ECO:0000313" key="2">
    <source>
        <dbReference type="EMBL" id="KNZ52475.1"/>
    </source>
</evidence>
<organism evidence="2 3">
    <name type="scientific">Puccinia sorghi</name>
    <dbReference type="NCBI Taxonomy" id="27349"/>
    <lineage>
        <taxon>Eukaryota</taxon>
        <taxon>Fungi</taxon>
        <taxon>Dikarya</taxon>
        <taxon>Basidiomycota</taxon>
        <taxon>Pucciniomycotina</taxon>
        <taxon>Pucciniomycetes</taxon>
        <taxon>Pucciniales</taxon>
        <taxon>Pucciniaceae</taxon>
        <taxon>Puccinia</taxon>
    </lineage>
</organism>
<keyword evidence="1" id="KW-0472">Membrane</keyword>
<dbReference type="AlphaFoldDB" id="A0A0L6UX97"/>
<comment type="caution">
    <text evidence="2">The sequence shown here is derived from an EMBL/GenBank/DDBJ whole genome shotgun (WGS) entry which is preliminary data.</text>
</comment>
<gene>
    <name evidence="2" type="ORF">VP01_3560g2</name>
</gene>
<name>A0A0L6UX97_9BASI</name>
<reference evidence="2 3" key="1">
    <citation type="submission" date="2015-08" db="EMBL/GenBank/DDBJ databases">
        <title>Next Generation Sequencing and Analysis of the Genome of Puccinia sorghi L Schw, the Causal Agent of Maize Common Rust.</title>
        <authorList>
            <person name="Rochi L."/>
            <person name="Burguener G."/>
            <person name="Darino M."/>
            <person name="Turjanski A."/>
            <person name="Kreff E."/>
            <person name="Dieguez M.J."/>
            <person name="Sacco F."/>
        </authorList>
    </citation>
    <scope>NUCLEOTIDE SEQUENCE [LARGE SCALE GENOMIC DNA]</scope>
    <source>
        <strain evidence="2 3">RO10H11247</strain>
    </source>
</reference>
<accession>A0A0L6UX97</accession>
<keyword evidence="1" id="KW-0812">Transmembrane</keyword>
<keyword evidence="1" id="KW-1133">Transmembrane helix</keyword>
<sequence length="336" mass="40267">MSFMKKMRLIQLRWLRTTLKTQMMGYVASYTQLLFPIFKNLNDSCHVSSYCSVLVEQLIQWQEHLRRATHYNIPGELVEFSGAYRGTMSITNDYKLSDFHQEIELKELITMIPHNTYKEDYKCVKEVEIDHFGKHDHKEKAQEAILKLNRKLIYNMHLRMHHKFKEKEIKLKYLEMFHFQSKKLYSLKQKKLQLNLKKEDKHKKGKGNEPFRFIEKGSPLTKKEMAPQFPFGKEKQKALSIHTYGYAPYVSFNINISMFFSVFCSYPTHSNTHLFYRTQSVTHMCFSLLLFIRILNKLLLLFIVYNIFISTVTRAIWSIWKSSWCLGKVLRHFRIF</sequence>
<dbReference type="EMBL" id="LAVV01008569">
    <property type="protein sequence ID" value="KNZ52475.1"/>
    <property type="molecule type" value="Genomic_DNA"/>
</dbReference>
<evidence type="ECO:0000256" key="1">
    <source>
        <dbReference type="SAM" id="Phobius"/>
    </source>
</evidence>
<feature type="transmembrane region" description="Helical" evidence="1">
    <location>
        <begin position="299"/>
        <end position="320"/>
    </location>
</feature>
<dbReference type="Proteomes" id="UP000037035">
    <property type="component" value="Unassembled WGS sequence"/>
</dbReference>
<dbReference type="VEuPathDB" id="FungiDB:VP01_3560g2"/>